<dbReference type="PANTHER" id="PTHR13393:SF0">
    <property type="entry name" value="RNA N6-ADENOSINE-METHYLTRANSFERASE METTL16"/>
    <property type="match status" value="1"/>
</dbReference>
<gene>
    <name evidence="6" type="primary">rlmF</name>
    <name evidence="7" type="ORF">C3K47_03155</name>
</gene>
<comment type="caution">
    <text evidence="7">The sequence shown here is derived from an EMBL/GenBank/DDBJ whole genome shotgun (WGS) entry which is preliminary data.</text>
</comment>
<protein>
    <recommendedName>
        <fullName evidence="6">Ribosomal RNA large subunit methyltransferase F</fullName>
        <ecNumber evidence="6">2.1.1.181</ecNumber>
    </recommendedName>
    <alternativeName>
        <fullName evidence="6">23S rRNA mA1618 methyltransferase</fullName>
    </alternativeName>
    <alternativeName>
        <fullName evidence="6">rRNA adenine N-6-methyltransferase</fullName>
    </alternativeName>
</protein>
<dbReference type="GO" id="GO:0005737">
    <property type="term" value="C:cytoplasm"/>
    <property type="evidence" value="ECO:0007669"/>
    <property type="project" value="UniProtKB-SubCell"/>
</dbReference>
<dbReference type="SUPFAM" id="SSF53335">
    <property type="entry name" value="S-adenosyl-L-methionine-dependent methyltransferases"/>
    <property type="match status" value="1"/>
</dbReference>
<name>A0A2S5A7T6_9SPHI</name>
<dbReference type="PANTHER" id="PTHR13393">
    <property type="entry name" value="SAM-DEPENDENT METHYLTRANSFERASE"/>
    <property type="match status" value="1"/>
</dbReference>
<keyword evidence="4 6" id="KW-0808">Transferase</keyword>
<comment type="function">
    <text evidence="6">Specifically methylates the adenine in position 1618 of 23S rRNA.</text>
</comment>
<evidence type="ECO:0000313" key="7">
    <source>
        <dbReference type="EMBL" id="POY38412.1"/>
    </source>
</evidence>
<sequence length="315" mass="35580">MQLKKDSVEKTNLHPRNKHRGRYNFPELISACPELSAFVSENKFGIESIDFANAAAVKMLNKSLLKNFYQIDYWDIPAGYLCPPIPGRADYIHYLADLLAEANNGVEPQGQTAKVLDIGTGANCIYPIIGTTEYGWNFVGSDIDIRSVQSAEKIIKANPTLQSKIELRLQKHSNQIFKGLIKTEDRFHLTLCNPPFHSSAAEAASGTNRKLTNLGKKQGHKPVLNFGGQHNELWCEGGEFEFIRKMINESTAFSKQCLWFTTLVSKSVNLNGIYTLLKRADVQEFKTVEMSQGNKVSRFVAWTFLTKEEQEKWIL</sequence>
<accession>A0A2S5A7T6</accession>
<evidence type="ECO:0000256" key="5">
    <source>
        <dbReference type="ARBA" id="ARBA00022691"/>
    </source>
</evidence>
<dbReference type="CDD" id="cd02440">
    <property type="entry name" value="AdoMet_MTases"/>
    <property type="match status" value="1"/>
</dbReference>
<evidence type="ECO:0000313" key="8">
    <source>
        <dbReference type="Proteomes" id="UP000236893"/>
    </source>
</evidence>
<evidence type="ECO:0000256" key="1">
    <source>
        <dbReference type="ARBA" id="ARBA00022490"/>
    </source>
</evidence>
<keyword evidence="5 6" id="KW-0949">S-adenosyl-L-methionine</keyword>
<dbReference type="InterPro" id="IPR016909">
    <property type="entry name" value="rRNA_lsu_MeTfrase_F"/>
</dbReference>
<dbReference type="HAMAP" id="MF_01848">
    <property type="entry name" value="23SrRNA_methyltr_F"/>
    <property type="match status" value="1"/>
</dbReference>
<dbReference type="InterPro" id="IPR029063">
    <property type="entry name" value="SAM-dependent_MTases_sf"/>
</dbReference>
<dbReference type="EMBL" id="PQVF01000002">
    <property type="protein sequence ID" value="POY38412.1"/>
    <property type="molecule type" value="Genomic_DNA"/>
</dbReference>
<keyword evidence="3 6" id="KW-0489">Methyltransferase</keyword>
<dbReference type="NCBIfam" id="NF008725">
    <property type="entry name" value="PRK11727.1"/>
    <property type="match status" value="1"/>
</dbReference>
<dbReference type="Gene3D" id="3.40.50.150">
    <property type="entry name" value="Vaccinia Virus protein VP39"/>
    <property type="match status" value="1"/>
</dbReference>
<dbReference type="RefSeq" id="WP_103787648.1">
    <property type="nucleotide sequence ID" value="NZ_PQVF01000002.1"/>
</dbReference>
<keyword evidence="8" id="KW-1185">Reference proteome</keyword>
<dbReference type="OrthoDB" id="1115728at2"/>
<dbReference type="Pfam" id="PF05971">
    <property type="entry name" value="Methyltransf_10"/>
    <property type="match status" value="1"/>
</dbReference>
<dbReference type="Proteomes" id="UP000236893">
    <property type="component" value="Unassembled WGS sequence"/>
</dbReference>
<dbReference type="GO" id="GO:0070475">
    <property type="term" value="P:rRNA base methylation"/>
    <property type="evidence" value="ECO:0007669"/>
    <property type="project" value="TreeGrafter"/>
</dbReference>
<comment type="similarity">
    <text evidence="6">Belongs to the methyltransferase superfamily. METTL16/RlmF family.</text>
</comment>
<comment type="catalytic activity">
    <reaction evidence="6">
        <text>adenosine(1618) in 23S rRNA + S-adenosyl-L-methionine = N(6)-methyladenosine(1618) in 23S rRNA + S-adenosyl-L-homocysteine + H(+)</text>
        <dbReference type="Rhea" id="RHEA:16497"/>
        <dbReference type="Rhea" id="RHEA-COMP:10229"/>
        <dbReference type="Rhea" id="RHEA-COMP:10231"/>
        <dbReference type="ChEBI" id="CHEBI:15378"/>
        <dbReference type="ChEBI" id="CHEBI:57856"/>
        <dbReference type="ChEBI" id="CHEBI:59789"/>
        <dbReference type="ChEBI" id="CHEBI:74411"/>
        <dbReference type="ChEBI" id="CHEBI:74449"/>
        <dbReference type="EC" id="2.1.1.181"/>
    </reaction>
</comment>
<dbReference type="AlphaFoldDB" id="A0A2S5A7T6"/>
<reference evidence="7 8" key="1">
    <citation type="submission" date="2018-01" db="EMBL/GenBank/DDBJ databases">
        <authorList>
            <person name="Gaut B.S."/>
            <person name="Morton B.R."/>
            <person name="Clegg M.T."/>
            <person name="Duvall M.R."/>
        </authorList>
    </citation>
    <scope>NUCLEOTIDE SEQUENCE [LARGE SCALE GENOMIC DNA]</scope>
    <source>
        <strain evidence="7 8">HR-AV</strain>
    </source>
</reference>
<dbReference type="FunFam" id="3.40.50.150:FF:000045">
    <property type="entry name" value="Ribosomal RNA large subunit methyltransferase F"/>
    <property type="match status" value="1"/>
</dbReference>
<keyword evidence="2 6" id="KW-0698">rRNA processing</keyword>
<dbReference type="InterPro" id="IPR010286">
    <property type="entry name" value="METTL16/RlmF"/>
</dbReference>
<keyword evidence="1 6" id="KW-0963">Cytoplasm</keyword>
<proteinExistence type="inferred from homology"/>
<evidence type="ECO:0000256" key="4">
    <source>
        <dbReference type="ARBA" id="ARBA00022679"/>
    </source>
</evidence>
<evidence type="ECO:0000256" key="2">
    <source>
        <dbReference type="ARBA" id="ARBA00022552"/>
    </source>
</evidence>
<dbReference type="EC" id="2.1.1.181" evidence="6"/>
<dbReference type="PIRSF" id="PIRSF029038">
    <property type="entry name" value="Mtase_YbiN_prd"/>
    <property type="match status" value="1"/>
</dbReference>
<dbReference type="GO" id="GO:0052907">
    <property type="term" value="F:23S rRNA (adenine(1618)-N(6))-methyltransferase activity"/>
    <property type="evidence" value="ECO:0007669"/>
    <property type="project" value="UniProtKB-EC"/>
</dbReference>
<evidence type="ECO:0000256" key="3">
    <source>
        <dbReference type="ARBA" id="ARBA00022603"/>
    </source>
</evidence>
<comment type="subcellular location">
    <subcellularLocation>
        <location evidence="6">Cytoplasm</location>
    </subcellularLocation>
</comment>
<organism evidence="7 8">
    <name type="scientific">Solitalea longa</name>
    <dbReference type="NCBI Taxonomy" id="2079460"/>
    <lineage>
        <taxon>Bacteria</taxon>
        <taxon>Pseudomonadati</taxon>
        <taxon>Bacteroidota</taxon>
        <taxon>Sphingobacteriia</taxon>
        <taxon>Sphingobacteriales</taxon>
        <taxon>Sphingobacteriaceae</taxon>
        <taxon>Solitalea</taxon>
    </lineage>
</organism>
<evidence type="ECO:0000256" key="6">
    <source>
        <dbReference type="HAMAP-Rule" id="MF_01848"/>
    </source>
</evidence>